<proteinExistence type="predicted"/>
<dbReference type="EMBL" id="GGEC01057032">
    <property type="protein sequence ID" value="MBX37516.1"/>
    <property type="molecule type" value="Transcribed_RNA"/>
</dbReference>
<protein>
    <submittedName>
        <fullName evidence="1">Uncharacterized protein</fullName>
    </submittedName>
</protein>
<name>A0A2P2N545_RHIMU</name>
<sequence>MCLCSLLSSKGLLLT</sequence>
<evidence type="ECO:0000313" key="1">
    <source>
        <dbReference type="EMBL" id="MBX37516.1"/>
    </source>
</evidence>
<organism evidence="1">
    <name type="scientific">Rhizophora mucronata</name>
    <name type="common">Asiatic mangrove</name>
    <dbReference type="NCBI Taxonomy" id="61149"/>
    <lineage>
        <taxon>Eukaryota</taxon>
        <taxon>Viridiplantae</taxon>
        <taxon>Streptophyta</taxon>
        <taxon>Embryophyta</taxon>
        <taxon>Tracheophyta</taxon>
        <taxon>Spermatophyta</taxon>
        <taxon>Magnoliopsida</taxon>
        <taxon>eudicotyledons</taxon>
        <taxon>Gunneridae</taxon>
        <taxon>Pentapetalae</taxon>
        <taxon>rosids</taxon>
        <taxon>fabids</taxon>
        <taxon>Malpighiales</taxon>
        <taxon>Rhizophoraceae</taxon>
        <taxon>Rhizophora</taxon>
    </lineage>
</organism>
<accession>A0A2P2N545</accession>
<reference evidence="1" key="1">
    <citation type="submission" date="2018-02" db="EMBL/GenBank/DDBJ databases">
        <title>Rhizophora mucronata_Transcriptome.</title>
        <authorList>
            <person name="Meera S.P."/>
            <person name="Sreeshan A."/>
            <person name="Augustine A."/>
        </authorList>
    </citation>
    <scope>NUCLEOTIDE SEQUENCE</scope>
    <source>
        <tissue evidence="1">Leaf</tissue>
    </source>
</reference>